<feature type="domain" description="EamA" evidence="7">
    <location>
        <begin position="149"/>
        <end position="285"/>
    </location>
</feature>
<dbReference type="InterPro" id="IPR000620">
    <property type="entry name" value="EamA_dom"/>
</dbReference>
<keyword evidence="4 6" id="KW-1133">Transmembrane helix</keyword>
<feature type="transmembrane region" description="Helical" evidence="6">
    <location>
        <begin position="68"/>
        <end position="91"/>
    </location>
</feature>
<dbReference type="PANTHER" id="PTHR42920:SF5">
    <property type="entry name" value="EAMA DOMAIN-CONTAINING PROTEIN"/>
    <property type="match status" value="1"/>
</dbReference>
<feature type="transmembrane region" description="Helical" evidence="6">
    <location>
        <begin position="268"/>
        <end position="286"/>
    </location>
</feature>
<feature type="transmembrane region" description="Helical" evidence="6">
    <location>
        <begin position="180"/>
        <end position="200"/>
    </location>
</feature>
<dbReference type="SUPFAM" id="SSF103481">
    <property type="entry name" value="Multidrug resistance efflux transporter EmrE"/>
    <property type="match status" value="2"/>
</dbReference>
<dbReference type="RefSeq" id="WP_073304931.1">
    <property type="nucleotide sequence ID" value="NZ_FRAW01000020.1"/>
</dbReference>
<evidence type="ECO:0000313" key="9">
    <source>
        <dbReference type="Proteomes" id="UP000184275"/>
    </source>
</evidence>
<keyword evidence="2" id="KW-1003">Cell membrane</keyword>
<evidence type="ECO:0000256" key="4">
    <source>
        <dbReference type="ARBA" id="ARBA00022989"/>
    </source>
</evidence>
<feature type="transmembrane region" description="Helical" evidence="6">
    <location>
        <begin position="244"/>
        <end position="262"/>
    </location>
</feature>
<keyword evidence="5 6" id="KW-0472">Membrane</keyword>
<organism evidence="8 9">
    <name type="scientific">Fibrobacter intestinalis</name>
    <dbReference type="NCBI Taxonomy" id="28122"/>
    <lineage>
        <taxon>Bacteria</taxon>
        <taxon>Pseudomonadati</taxon>
        <taxon>Fibrobacterota</taxon>
        <taxon>Fibrobacteria</taxon>
        <taxon>Fibrobacterales</taxon>
        <taxon>Fibrobacteraceae</taxon>
        <taxon>Fibrobacter</taxon>
    </lineage>
</organism>
<dbReference type="InterPro" id="IPR037185">
    <property type="entry name" value="EmrE-like"/>
</dbReference>
<dbReference type="InterPro" id="IPR051258">
    <property type="entry name" value="Diverse_Substrate_Transporter"/>
</dbReference>
<dbReference type="GO" id="GO:0005886">
    <property type="term" value="C:plasma membrane"/>
    <property type="evidence" value="ECO:0007669"/>
    <property type="project" value="UniProtKB-SubCell"/>
</dbReference>
<name>A0A1M6VSY9_9BACT</name>
<evidence type="ECO:0000256" key="2">
    <source>
        <dbReference type="ARBA" id="ARBA00022475"/>
    </source>
</evidence>
<evidence type="ECO:0000256" key="3">
    <source>
        <dbReference type="ARBA" id="ARBA00022692"/>
    </source>
</evidence>
<evidence type="ECO:0000313" key="8">
    <source>
        <dbReference type="EMBL" id="SHK84642.1"/>
    </source>
</evidence>
<keyword evidence="9" id="KW-1185">Reference proteome</keyword>
<feature type="transmembrane region" description="Helical" evidence="6">
    <location>
        <begin position="123"/>
        <end position="140"/>
    </location>
</feature>
<dbReference type="Proteomes" id="UP000184275">
    <property type="component" value="Unassembled WGS sequence"/>
</dbReference>
<feature type="transmembrane region" description="Helical" evidence="6">
    <location>
        <begin position="212"/>
        <end position="232"/>
    </location>
</feature>
<proteinExistence type="predicted"/>
<feature type="transmembrane region" description="Helical" evidence="6">
    <location>
        <begin position="97"/>
        <end position="116"/>
    </location>
</feature>
<dbReference type="Gene3D" id="1.10.3730.20">
    <property type="match status" value="2"/>
</dbReference>
<dbReference type="Pfam" id="PF00892">
    <property type="entry name" value="EamA"/>
    <property type="match status" value="2"/>
</dbReference>
<comment type="subcellular location">
    <subcellularLocation>
        <location evidence="1">Cell membrane</location>
        <topology evidence="1">Multi-pass membrane protein</topology>
    </subcellularLocation>
</comment>
<dbReference type="PANTHER" id="PTHR42920">
    <property type="entry name" value="OS03G0707200 PROTEIN-RELATED"/>
    <property type="match status" value="1"/>
</dbReference>
<keyword evidence="3 6" id="KW-0812">Transmembrane</keyword>
<feature type="transmembrane region" description="Helical" evidence="6">
    <location>
        <begin position="146"/>
        <end position="168"/>
    </location>
</feature>
<evidence type="ECO:0000259" key="7">
    <source>
        <dbReference type="Pfam" id="PF00892"/>
    </source>
</evidence>
<accession>A0A1M6VSY9</accession>
<sequence length="291" mass="31321">MKRDHLGVAYGALAAICYGTNPLGALHLYAAGLSPVSVLFYRFAFAVLFVLLALGVMRKSLRFPRENILPAVFLGFLFAVSSFSLFSSFLYMDAGTASTLLFVYPILVAILMHFFFREKLTAKTGFAITLSFAGVVFLTRGDGGFLSVKGILLVLLSSISYAVSIIVAARMPKSTGALKLNLYVLSCCAVFIFLFSMLLPGNSLQPLPDGMGVFWAAVLGFVPTFLSLVLTVKSLKIIGSTPTAILGALEPLTAVCIGVFVFGEKFSWRLLVGIVLILSSVVLVSLKKKRT</sequence>
<gene>
    <name evidence="8" type="ORF">SAMN05720469_12028</name>
</gene>
<feature type="transmembrane region" description="Helical" evidence="6">
    <location>
        <begin position="36"/>
        <end position="56"/>
    </location>
</feature>
<dbReference type="EMBL" id="FRAW01000020">
    <property type="protein sequence ID" value="SHK84642.1"/>
    <property type="molecule type" value="Genomic_DNA"/>
</dbReference>
<feature type="transmembrane region" description="Helical" evidence="6">
    <location>
        <begin position="7"/>
        <end position="30"/>
    </location>
</feature>
<reference evidence="9" key="1">
    <citation type="submission" date="2016-11" db="EMBL/GenBank/DDBJ databases">
        <authorList>
            <person name="Varghese N."/>
            <person name="Submissions S."/>
        </authorList>
    </citation>
    <scope>NUCLEOTIDE SEQUENCE [LARGE SCALE GENOMIC DNA]</scope>
    <source>
        <strain evidence="9">UWOS</strain>
    </source>
</reference>
<evidence type="ECO:0000256" key="1">
    <source>
        <dbReference type="ARBA" id="ARBA00004651"/>
    </source>
</evidence>
<evidence type="ECO:0000256" key="5">
    <source>
        <dbReference type="ARBA" id="ARBA00023136"/>
    </source>
</evidence>
<dbReference type="AlphaFoldDB" id="A0A1M6VSY9"/>
<feature type="domain" description="EamA" evidence="7">
    <location>
        <begin position="6"/>
        <end position="139"/>
    </location>
</feature>
<protein>
    <submittedName>
        <fullName evidence="8">Threonine/homoserine efflux transporter RhtA</fullName>
    </submittedName>
</protein>
<evidence type="ECO:0000256" key="6">
    <source>
        <dbReference type="SAM" id="Phobius"/>
    </source>
</evidence>